<dbReference type="PANTHER" id="PTHR34808">
    <property type="entry name" value="EXPRESSED PROTEIN"/>
    <property type="match status" value="1"/>
</dbReference>
<organism evidence="1">
    <name type="scientific">Fagus sylvatica</name>
    <name type="common">Beechnut</name>
    <dbReference type="NCBI Taxonomy" id="28930"/>
    <lineage>
        <taxon>Eukaryota</taxon>
        <taxon>Viridiplantae</taxon>
        <taxon>Streptophyta</taxon>
        <taxon>Embryophyta</taxon>
        <taxon>Tracheophyta</taxon>
        <taxon>Spermatophyta</taxon>
        <taxon>Magnoliopsida</taxon>
        <taxon>eudicotyledons</taxon>
        <taxon>Gunneridae</taxon>
        <taxon>Pentapetalae</taxon>
        <taxon>rosids</taxon>
        <taxon>fabids</taxon>
        <taxon>Fagales</taxon>
        <taxon>Fagaceae</taxon>
        <taxon>Fagus</taxon>
    </lineage>
</organism>
<name>A0A2N9FEK6_FAGSY</name>
<sequence>MAKTCCSIETEPKTLNQGLLNRAREVAADVAQKMEPSEASTIFTEGIRPSFQEKEEEQLHKPVECEEKADITKRPCQCLSTTTIIESPDQVRPREPLSAPF</sequence>
<dbReference type="AlphaFoldDB" id="A0A2N9FEK6"/>
<evidence type="ECO:0000313" key="1">
    <source>
        <dbReference type="EMBL" id="SPC89297.1"/>
    </source>
</evidence>
<proteinExistence type="predicted"/>
<gene>
    <name evidence="1" type="ORF">FSB_LOCUS17179</name>
</gene>
<protein>
    <submittedName>
        <fullName evidence="1">Uncharacterized protein</fullName>
    </submittedName>
</protein>
<accession>A0A2N9FEK6</accession>
<dbReference type="EMBL" id="OIVN01001057">
    <property type="protein sequence ID" value="SPC89297.1"/>
    <property type="molecule type" value="Genomic_DNA"/>
</dbReference>
<reference evidence="1" key="1">
    <citation type="submission" date="2018-02" db="EMBL/GenBank/DDBJ databases">
        <authorList>
            <person name="Cohen D.B."/>
            <person name="Kent A.D."/>
        </authorList>
    </citation>
    <scope>NUCLEOTIDE SEQUENCE</scope>
</reference>
<dbReference type="PANTHER" id="PTHR34808:SF5">
    <property type="entry name" value="SMP DOMAIN-CONTAINING PROTEIN"/>
    <property type="match status" value="1"/>
</dbReference>